<dbReference type="InterPro" id="IPR002937">
    <property type="entry name" value="Amino_oxidase"/>
</dbReference>
<protein>
    <recommendedName>
        <fullName evidence="6">4,4'-diaponeurosporene oxygenase</fullName>
    </recommendedName>
    <alternativeName>
        <fullName evidence="7">4,4'-diaponeurosporene oxidase</fullName>
    </alternativeName>
    <alternativeName>
        <fullName evidence="8">Carotenoid oxidase</fullName>
    </alternativeName>
</protein>
<evidence type="ECO:0000259" key="11">
    <source>
        <dbReference type="Pfam" id="PF01593"/>
    </source>
</evidence>
<dbReference type="Pfam" id="PF01593">
    <property type="entry name" value="Amino_oxidase"/>
    <property type="match status" value="1"/>
</dbReference>
<dbReference type="PRINTS" id="PR00419">
    <property type="entry name" value="ADXRDTASE"/>
</dbReference>
<gene>
    <name evidence="12" type="ORF">J2S11_003231</name>
</gene>
<dbReference type="EMBL" id="JAUSTY010000014">
    <property type="protein sequence ID" value="MDQ0167306.1"/>
    <property type="molecule type" value="Genomic_DNA"/>
</dbReference>
<evidence type="ECO:0000256" key="3">
    <source>
        <dbReference type="ARBA" id="ARBA00023002"/>
    </source>
</evidence>
<comment type="cofactor">
    <cofactor evidence="1">
        <name>FAD</name>
        <dbReference type="ChEBI" id="CHEBI:57692"/>
    </cofactor>
</comment>
<evidence type="ECO:0000256" key="8">
    <source>
        <dbReference type="ARBA" id="ARBA00042619"/>
    </source>
</evidence>
<dbReference type="InterPro" id="IPR036188">
    <property type="entry name" value="FAD/NAD-bd_sf"/>
</dbReference>
<name>A0ABT9W254_9BACI</name>
<dbReference type="InterPro" id="IPR014105">
    <property type="entry name" value="Carotenoid/retinoid_OxRdtase"/>
</dbReference>
<keyword evidence="3 10" id="KW-0560">Oxidoreductase</keyword>
<comment type="catalytic activity">
    <reaction evidence="9">
        <text>all-trans-4,4'-diaponeurosporene + 2 AH2 + 2 O2 = 4,4'-diaponeurosporenal + 2 A + 3 H2O</text>
        <dbReference type="Rhea" id="RHEA:56104"/>
        <dbReference type="ChEBI" id="CHEBI:13193"/>
        <dbReference type="ChEBI" id="CHEBI:15377"/>
        <dbReference type="ChEBI" id="CHEBI:15379"/>
        <dbReference type="ChEBI" id="CHEBI:17499"/>
        <dbReference type="ChEBI" id="CHEBI:62743"/>
        <dbReference type="ChEBI" id="CHEBI:79065"/>
    </reaction>
</comment>
<dbReference type="Gene3D" id="3.50.50.60">
    <property type="entry name" value="FAD/NAD(P)-binding domain"/>
    <property type="match status" value="2"/>
</dbReference>
<comment type="similarity">
    <text evidence="5">Belongs to the carotenoid/retinoid oxidoreductase family. CrtP subfamily.</text>
</comment>
<keyword evidence="2 10" id="KW-0125">Carotenoid biosynthesis</keyword>
<evidence type="ECO:0000256" key="10">
    <source>
        <dbReference type="RuleBase" id="RU362075"/>
    </source>
</evidence>
<evidence type="ECO:0000313" key="12">
    <source>
        <dbReference type="EMBL" id="MDQ0167306.1"/>
    </source>
</evidence>
<evidence type="ECO:0000256" key="6">
    <source>
        <dbReference type="ARBA" id="ARBA00039159"/>
    </source>
</evidence>
<sequence>MKKVVVIGAGLGGLSCAVKLAHAGYQVTILEQQKEVGGKLQRVKLGDYSFDRGPSTITMPHAFKNVFEAVGRHMEDYVSFYKLNPATRNRFYDGITVDLTSDVAHMEEQLAQYSPEDARQYKVFMRESQALYEQAERHFMSKLLLNWKDKASLSMLQALLRIRPWLPLHKLLQRYFCHPHTLAMFGRYATYVGSSPYTSPSIFAMLAHVEASIGIYGVKGGTYSIVKAFSKLAQELGTEIKTSTSVKQIVVKEGKAVGVETNEGGFLAADLVVANGDVLAVNQYLLQEKDRPSMTNNKINKYEPSLSGFVTLLGVKQQYDALLHHTVFFPEQYGTEFRDIFERKVAPLHPAIYICYSGYSEASLAPIDGSNLFVLVNTPYTTDDWDWEVQKKSYSKHILENLKHYGIDMAERAIEQRAWYSPNELRQDTSAHRGAIYGISSNSVKQTFFRPSNRSNLENVWFVGGTTHPGGGTPMVTLSGQLVAEKIMKQA</sequence>
<comment type="caution">
    <text evidence="12">The sequence shown here is derived from an EMBL/GenBank/DDBJ whole genome shotgun (WGS) entry which is preliminary data.</text>
</comment>
<evidence type="ECO:0000256" key="7">
    <source>
        <dbReference type="ARBA" id="ARBA00041900"/>
    </source>
</evidence>
<evidence type="ECO:0000313" key="13">
    <source>
        <dbReference type="Proteomes" id="UP001235840"/>
    </source>
</evidence>
<dbReference type="PROSITE" id="PS51257">
    <property type="entry name" value="PROKAR_LIPOPROTEIN"/>
    <property type="match status" value="1"/>
</dbReference>
<dbReference type="PANTHER" id="PTHR43734:SF7">
    <property type="entry name" value="4,4'-DIAPONEUROSPORENE OXYGENASE"/>
    <property type="match status" value="1"/>
</dbReference>
<dbReference type="SUPFAM" id="SSF51905">
    <property type="entry name" value="FAD/NAD(P)-binding domain"/>
    <property type="match status" value="1"/>
</dbReference>
<dbReference type="PANTHER" id="PTHR43734">
    <property type="entry name" value="PHYTOENE DESATURASE"/>
    <property type="match status" value="1"/>
</dbReference>
<proteinExistence type="inferred from homology"/>
<feature type="domain" description="Amine oxidase" evidence="11">
    <location>
        <begin position="11"/>
        <end position="488"/>
    </location>
</feature>
<evidence type="ECO:0000256" key="5">
    <source>
        <dbReference type="ARBA" id="ARBA00038194"/>
    </source>
</evidence>
<reference evidence="12 13" key="1">
    <citation type="submission" date="2023-07" db="EMBL/GenBank/DDBJ databases">
        <title>Genomic Encyclopedia of Type Strains, Phase IV (KMG-IV): sequencing the most valuable type-strain genomes for metagenomic binning, comparative biology and taxonomic classification.</title>
        <authorList>
            <person name="Goeker M."/>
        </authorList>
    </citation>
    <scope>NUCLEOTIDE SEQUENCE [LARGE SCALE GENOMIC DNA]</scope>
    <source>
        <strain evidence="12 13">DSM 12751</strain>
    </source>
</reference>
<dbReference type="RefSeq" id="WP_307396138.1">
    <property type="nucleotide sequence ID" value="NZ_BAAADK010000014.1"/>
</dbReference>
<organism evidence="12 13">
    <name type="scientific">Caldalkalibacillus horti</name>
    <dbReference type="NCBI Taxonomy" id="77523"/>
    <lineage>
        <taxon>Bacteria</taxon>
        <taxon>Bacillati</taxon>
        <taxon>Bacillota</taxon>
        <taxon>Bacilli</taxon>
        <taxon>Bacillales</taxon>
        <taxon>Bacillaceae</taxon>
        <taxon>Caldalkalibacillus</taxon>
    </lineage>
</organism>
<dbReference type="Proteomes" id="UP001235840">
    <property type="component" value="Unassembled WGS sequence"/>
</dbReference>
<evidence type="ECO:0000256" key="2">
    <source>
        <dbReference type="ARBA" id="ARBA00022746"/>
    </source>
</evidence>
<accession>A0ABT9W254</accession>
<evidence type="ECO:0000256" key="9">
    <source>
        <dbReference type="ARBA" id="ARBA00048532"/>
    </source>
</evidence>
<evidence type="ECO:0000256" key="1">
    <source>
        <dbReference type="ARBA" id="ARBA00001974"/>
    </source>
</evidence>
<evidence type="ECO:0000256" key="4">
    <source>
        <dbReference type="ARBA" id="ARBA00037901"/>
    </source>
</evidence>
<dbReference type="NCBIfam" id="TIGR02734">
    <property type="entry name" value="crtI_fam"/>
    <property type="match status" value="1"/>
</dbReference>
<comment type="pathway">
    <text evidence="4">Carotenoid biosynthesis; staphyloxanthin biosynthesis; staphyloxanthin from farnesyl diphosphate: step 3/5.</text>
</comment>
<keyword evidence="13" id="KW-1185">Reference proteome</keyword>